<protein>
    <submittedName>
        <fullName evidence="4">Secreted protein</fullName>
    </submittedName>
</protein>
<reference evidence="4" key="1">
    <citation type="submission" date="2016-11" db="UniProtKB">
        <authorList>
            <consortium name="WormBaseParasite"/>
        </authorList>
    </citation>
    <scope>IDENTIFICATION</scope>
</reference>
<dbReference type="AlphaFoldDB" id="A0A1I8AH06"/>
<feature type="compositionally biased region" description="Low complexity" evidence="1">
    <location>
        <begin position="40"/>
        <end position="58"/>
    </location>
</feature>
<evidence type="ECO:0000313" key="3">
    <source>
        <dbReference type="Proteomes" id="UP000095287"/>
    </source>
</evidence>
<sequence>MRTFLAIALLLAFQFNGANCKAEEGHTDSSKEDSSDTTEDGATTVAATTAAATHAPTTVESKGTKSEHGTSKATTPSPYAPHGSGAAAEGHIEQSPDSANSTSTNSGFGFYANVSFGFLAMIVAFKLL</sequence>
<feature type="chain" id="PRO_5009314708" evidence="2">
    <location>
        <begin position="21"/>
        <end position="128"/>
    </location>
</feature>
<evidence type="ECO:0000313" key="4">
    <source>
        <dbReference type="WBParaSite" id="L893_g5397.t1"/>
    </source>
</evidence>
<evidence type="ECO:0000256" key="1">
    <source>
        <dbReference type="SAM" id="MobiDB-lite"/>
    </source>
</evidence>
<proteinExistence type="predicted"/>
<dbReference type="WBParaSite" id="L893_g5397.t1">
    <property type="protein sequence ID" value="L893_g5397.t1"/>
    <property type="gene ID" value="L893_g5397"/>
</dbReference>
<feature type="signal peptide" evidence="2">
    <location>
        <begin position="1"/>
        <end position="20"/>
    </location>
</feature>
<keyword evidence="2" id="KW-0732">Signal</keyword>
<feature type="region of interest" description="Disordered" evidence="1">
    <location>
        <begin position="21"/>
        <end position="104"/>
    </location>
</feature>
<evidence type="ECO:0000256" key="2">
    <source>
        <dbReference type="SAM" id="SignalP"/>
    </source>
</evidence>
<feature type="compositionally biased region" description="Polar residues" evidence="1">
    <location>
        <begin position="95"/>
        <end position="104"/>
    </location>
</feature>
<name>A0A1I8AH06_9BILA</name>
<organism evidence="3 4">
    <name type="scientific">Steinernema glaseri</name>
    <dbReference type="NCBI Taxonomy" id="37863"/>
    <lineage>
        <taxon>Eukaryota</taxon>
        <taxon>Metazoa</taxon>
        <taxon>Ecdysozoa</taxon>
        <taxon>Nematoda</taxon>
        <taxon>Chromadorea</taxon>
        <taxon>Rhabditida</taxon>
        <taxon>Tylenchina</taxon>
        <taxon>Panagrolaimomorpha</taxon>
        <taxon>Strongyloidoidea</taxon>
        <taxon>Steinernematidae</taxon>
        <taxon>Steinernema</taxon>
    </lineage>
</organism>
<accession>A0A1I8AH06</accession>
<feature type="compositionally biased region" description="Basic and acidic residues" evidence="1">
    <location>
        <begin position="21"/>
        <end position="34"/>
    </location>
</feature>
<keyword evidence="3" id="KW-1185">Reference proteome</keyword>
<dbReference type="Proteomes" id="UP000095287">
    <property type="component" value="Unplaced"/>
</dbReference>